<dbReference type="InterPro" id="IPR049492">
    <property type="entry name" value="BD-FAE-like_dom"/>
</dbReference>
<protein>
    <submittedName>
        <fullName evidence="3">Acetyl esterase/lipase</fullName>
    </submittedName>
</protein>
<evidence type="ECO:0000256" key="1">
    <source>
        <dbReference type="ARBA" id="ARBA00022801"/>
    </source>
</evidence>
<dbReference type="RefSeq" id="WP_207904228.1">
    <property type="nucleotide sequence ID" value="NZ_SLWF01000001.1"/>
</dbReference>
<reference evidence="3 4" key="1">
    <citation type="submission" date="2019-03" db="EMBL/GenBank/DDBJ databases">
        <title>Freshwater and sediment microbial communities from various areas in North America, analyzing microbe dynamics in response to fracking.</title>
        <authorList>
            <person name="Lamendella R."/>
        </authorList>
    </citation>
    <scope>NUCLEOTIDE SEQUENCE [LARGE SCALE GENOMIC DNA]</scope>
    <source>
        <strain evidence="3 4">74A</strain>
    </source>
</reference>
<evidence type="ECO:0000313" key="3">
    <source>
        <dbReference type="EMBL" id="TCN90558.1"/>
    </source>
</evidence>
<name>A0A4R2FLP5_9GAMM</name>
<dbReference type="AlphaFoldDB" id="A0A4R2FLP5"/>
<dbReference type="InterPro" id="IPR029058">
    <property type="entry name" value="AB_hydrolase_fold"/>
</dbReference>
<proteinExistence type="predicted"/>
<dbReference type="EMBL" id="SLWF01000001">
    <property type="protein sequence ID" value="TCN90558.1"/>
    <property type="molecule type" value="Genomic_DNA"/>
</dbReference>
<dbReference type="Gene3D" id="3.40.50.1820">
    <property type="entry name" value="alpha/beta hydrolase"/>
    <property type="match status" value="1"/>
</dbReference>
<dbReference type="InterPro" id="IPR050300">
    <property type="entry name" value="GDXG_lipolytic_enzyme"/>
</dbReference>
<dbReference type="SUPFAM" id="SSF53474">
    <property type="entry name" value="alpha/beta-Hydrolases"/>
    <property type="match status" value="1"/>
</dbReference>
<sequence length="324" mass="36161">MKHSIALMAVIGCLMFFSLQTVSAGSLLERFKERRAERLNQDAEALFTERSDAAAFANDHISVRHNIAYGDDKLQQLDSYAPRQLQQPAPVVVMVHGGAWRIGDKANSNVVVNKVKRWVPQGIVFISVNYRMLPDAAPAVQAADVAKAVAYVQQHATEFQIDPNQLVLMGHSAGAHLISLLATDVSLQQRYQVKPWLATVALDSAAYDVVEIMERSHYHFYDAAFGKDMAYWQQNSPKLQMKGKIAPFLAVCSSKRPDKPCEQAEAFVTQAKALGSTATLMPEAMTHKEINRDVGVVMPYTIDIEHFLSQQSERWAQQLQPRKP</sequence>
<dbReference type="Proteomes" id="UP000294832">
    <property type="component" value="Unassembled WGS sequence"/>
</dbReference>
<feature type="domain" description="BD-FAE-like" evidence="2">
    <location>
        <begin position="77"/>
        <end position="186"/>
    </location>
</feature>
<organism evidence="3 4">
    <name type="scientific">Shewanella fodinae</name>
    <dbReference type="NCBI Taxonomy" id="552357"/>
    <lineage>
        <taxon>Bacteria</taxon>
        <taxon>Pseudomonadati</taxon>
        <taxon>Pseudomonadota</taxon>
        <taxon>Gammaproteobacteria</taxon>
        <taxon>Alteromonadales</taxon>
        <taxon>Shewanellaceae</taxon>
        <taxon>Shewanella</taxon>
    </lineage>
</organism>
<dbReference type="PANTHER" id="PTHR48081:SF33">
    <property type="entry name" value="KYNURENINE FORMAMIDASE"/>
    <property type="match status" value="1"/>
</dbReference>
<dbReference type="GO" id="GO:0016787">
    <property type="term" value="F:hydrolase activity"/>
    <property type="evidence" value="ECO:0007669"/>
    <property type="project" value="UniProtKB-KW"/>
</dbReference>
<evidence type="ECO:0000259" key="2">
    <source>
        <dbReference type="Pfam" id="PF20434"/>
    </source>
</evidence>
<evidence type="ECO:0000313" key="4">
    <source>
        <dbReference type="Proteomes" id="UP000294832"/>
    </source>
</evidence>
<comment type="caution">
    <text evidence="3">The sequence shown here is derived from an EMBL/GenBank/DDBJ whole genome shotgun (WGS) entry which is preliminary data.</text>
</comment>
<dbReference type="PANTHER" id="PTHR48081">
    <property type="entry name" value="AB HYDROLASE SUPERFAMILY PROTEIN C4A8.06C"/>
    <property type="match status" value="1"/>
</dbReference>
<keyword evidence="1" id="KW-0378">Hydrolase</keyword>
<gene>
    <name evidence="3" type="ORF">EDC91_10127</name>
</gene>
<dbReference type="Pfam" id="PF20434">
    <property type="entry name" value="BD-FAE"/>
    <property type="match status" value="1"/>
</dbReference>
<keyword evidence="4" id="KW-1185">Reference proteome</keyword>
<accession>A0A4R2FLP5</accession>